<dbReference type="Proteomes" id="UP000031737">
    <property type="component" value="Unassembled WGS sequence"/>
</dbReference>
<evidence type="ECO:0000313" key="3">
    <source>
        <dbReference type="Proteomes" id="UP000031737"/>
    </source>
</evidence>
<feature type="transmembrane region" description="Helical" evidence="1">
    <location>
        <begin position="37"/>
        <end position="60"/>
    </location>
</feature>
<gene>
    <name evidence="2" type="ORF">TRSC58_02850</name>
</gene>
<comment type="caution">
    <text evidence="2">The sequence shown here is derived from an EMBL/GenBank/DDBJ whole genome shotgun (WGS) entry which is preliminary data.</text>
</comment>
<proteinExistence type="predicted"/>
<name>A0A061J801_TRYRA</name>
<dbReference type="EMBL" id="AUPL01002850">
    <property type="protein sequence ID" value="ESL09427.1"/>
    <property type="molecule type" value="Genomic_DNA"/>
</dbReference>
<organism evidence="2 3">
    <name type="scientific">Trypanosoma rangeli SC58</name>
    <dbReference type="NCBI Taxonomy" id="429131"/>
    <lineage>
        <taxon>Eukaryota</taxon>
        <taxon>Discoba</taxon>
        <taxon>Euglenozoa</taxon>
        <taxon>Kinetoplastea</taxon>
        <taxon>Metakinetoplastina</taxon>
        <taxon>Trypanosomatida</taxon>
        <taxon>Trypanosomatidae</taxon>
        <taxon>Trypanosoma</taxon>
        <taxon>Herpetosoma</taxon>
    </lineage>
</organism>
<reference evidence="2 3" key="1">
    <citation type="submission" date="2013-07" db="EMBL/GenBank/DDBJ databases">
        <authorList>
            <person name="Stoco P.H."/>
            <person name="Wagner G."/>
            <person name="Gerber A."/>
            <person name="Zaha A."/>
            <person name="Thompson C."/>
            <person name="Bartholomeu D.C."/>
            <person name="Luckemeyer D.D."/>
            <person name="Bahia D."/>
            <person name="Loreto E."/>
            <person name="Prestes E.B."/>
            <person name="Lima F.M."/>
            <person name="Rodrigues-Luiz G."/>
            <person name="Vallejo G.A."/>
            <person name="Filho J.F."/>
            <person name="Monteiro K.M."/>
            <person name="Tyler K.M."/>
            <person name="de Almeida L.G."/>
            <person name="Ortiz M.F."/>
            <person name="Siervo M.A."/>
            <person name="de Moraes M.H."/>
            <person name="Cunha O.L."/>
            <person name="Mendonca-Neto R."/>
            <person name="Silva R."/>
            <person name="Teixeira S.M."/>
            <person name="Murta S.M."/>
            <person name="Sincero T.C."/>
            <person name="Mendes T.A."/>
            <person name="Urmenyi T.P."/>
            <person name="Silva V.G."/>
            <person name="da Rocha W.D."/>
            <person name="Andersson B."/>
            <person name="Romanha A.J."/>
            <person name="Steindel M."/>
            <person name="de Vasconcelos A.T."/>
            <person name="Grisard E.C."/>
        </authorList>
    </citation>
    <scope>NUCLEOTIDE SEQUENCE [LARGE SCALE GENOMIC DNA]</scope>
    <source>
        <strain evidence="2 3">SC58</strain>
    </source>
</reference>
<dbReference type="VEuPathDB" id="TriTrypDB:TRSC58_02850"/>
<feature type="transmembrane region" description="Helical" evidence="1">
    <location>
        <begin position="196"/>
        <end position="219"/>
    </location>
</feature>
<dbReference type="OrthoDB" id="242479at2759"/>
<accession>A0A061J801</accession>
<keyword evidence="1" id="KW-0812">Transmembrane</keyword>
<protein>
    <submittedName>
        <fullName evidence="2">Uncharacterized protein</fullName>
    </submittedName>
</protein>
<keyword evidence="1" id="KW-0472">Membrane</keyword>
<feature type="transmembrane region" description="Helical" evidence="1">
    <location>
        <begin position="96"/>
        <end position="117"/>
    </location>
</feature>
<dbReference type="AlphaFoldDB" id="A0A061J801"/>
<evidence type="ECO:0000313" key="2">
    <source>
        <dbReference type="EMBL" id="ESL09427.1"/>
    </source>
</evidence>
<keyword evidence="3" id="KW-1185">Reference proteome</keyword>
<keyword evidence="1" id="KW-1133">Transmembrane helix</keyword>
<feature type="transmembrane region" description="Helical" evidence="1">
    <location>
        <begin position="137"/>
        <end position="159"/>
    </location>
</feature>
<evidence type="ECO:0000256" key="1">
    <source>
        <dbReference type="SAM" id="Phobius"/>
    </source>
</evidence>
<sequence>MSHGVPDVEQQLRAWQQTHDKKTAVSCMEWRNLEANLLLLVPAGGVTLATCLAFTLIPFIGRGRTAKEGPGLARRYAANLQGSRALLFALRFNPPLFSAFLTVWLLLCLATLAFQLMQLAADDPTWAERVSTTPDGLLNSTVFLYVLQYWGISSLLIHILFTSRHYMIGSAASLPPFLVSFYQAMQLRGNEEDAWAVLAVKATLAISLLATVAFTAPWLQNEYHIAMLGIDAQTSRALGFRRKAEDKAERKKRS</sequence>
<feature type="transmembrane region" description="Helical" evidence="1">
    <location>
        <begin position="166"/>
        <end position="184"/>
    </location>
</feature>